<evidence type="ECO:0000256" key="6">
    <source>
        <dbReference type="ARBA" id="ARBA00022989"/>
    </source>
</evidence>
<dbReference type="Pfam" id="PF06645">
    <property type="entry name" value="SPC12"/>
    <property type="match status" value="1"/>
</dbReference>
<evidence type="ECO:0000313" key="9">
    <source>
        <dbReference type="EMBL" id="ORY62865.1"/>
    </source>
</evidence>
<proteinExistence type="inferred from homology"/>
<dbReference type="GO" id="GO:0045047">
    <property type="term" value="P:protein targeting to ER"/>
    <property type="evidence" value="ECO:0007669"/>
    <property type="project" value="TreeGrafter"/>
</dbReference>
<dbReference type="AlphaFoldDB" id="A0A1Y2DW59"/>
<evidence type="ECO:0000256" key="8">
    <source>
        <dbReference type="ARBA" id="ARBA00045204"/>
    </source>
</evidence>
<dbReference type="Proteomes" id="UP000193467">
    <property type="component" value="Unassembled WGS sequence"/>
</dbReference>
<comment type="similarity">
    <text evidence="2">Belongs to the SPCS1 family.</text>
</comment>
<evidence type="ECO:0000256" key="2">
    <source>
        <dbReference type="ARBA" id="ARBA00005245"/>
    </source>
</evidence>
<comment type="subcellular location">
    <subcellularLocation>
        <location evidence="1">Endoplasmic reticulum membrane</location>
        <topology evidence="1">Multi-pass membrane protein</topology>
    </subcellularLocation>
</comment>
<protein>
    <recommendedName>
        <fullName evidence="3">Signal peptidase complex subunit 1</fullName>
    </recommendedName>
</protein>
<dbReference type="GO" id="GO:0005787">
    <property type="term" value="C:signal peptidase complex"/>
    <property type="evidence" value="ECO:0007669"/>
    <property type="project" value="InterPro"/>
</dbReference>
<sequence length="106" mass="11791">MSEFFDKKLKELQQSLEGRIDFVGQERVEELTKQILWSTGALSFIVGLVLQSLKVSVGIFSLGFLGCCAVVLPSYPSYNAHPVAWLPKLDEYGEAVEGVAEPKKER</sequence>
<accession>A0A1Y2DW59</accession>
<evidence type="ECO:0000256" key="7">
    <source>
        <dbReference type="ARBA" id="ARBA00023136"/>
    </source>
</evidence>
<dbReference type="PANTHER" id="PTHR13202">
    <property type="entry name" value="MICROSOMAL SIGNAL PEPTIDASE 12 KDA SUBUNIT"/>
    <property type="match status" value="1"/>
</dbReference>
<dbReference type="FunCoup" id="A0A1Y2DW59">
    <property type="interactions" value="59"/>
</dbReference>
<gene>
    <name evidence="9" type="ORF">BCR35DRAFT_308906</name>
</gene>
<keyword evidence="4" id="KW-0812">Transmembrane</keyword>
<dbReference type="EMBL" id="MCGR01000069">
    <property type="protein sequence ID" value="ORY62865.1"/>
    <property type="molecule type" value="Genomic_DNA"/>
</dbReference>
<comment type="caution">
    <text evidence="9">The sequence shown here is derived from an EMBL/GenBank/DDBJ whole genome shotgun (WGS) entry which is preliminary data.</text>
</comment>
<reference evidence="9 10" key="1">
    <citation type="submission" date="2016-07" db="EMBL/GenBank/DDBJ databases">
        <title>Pervasive Adenine N6-methylation of Active Genes in Fungi.</title>
        <authorList>
            <consortium name="DOE Joint Genome Institute"/>
            <person name="Mondo S.J."/>
            <person name="Dannebaum R.O."/>
            <person name="Kuo R.C."/>
            <person name="Labutti K."/>
            <person name="Haridas S."/>
            <person name="Kuo A."/>
            <person name="Salamov A."/>
            <person name="Ahrendt S.R."/>
            <person name="Lipzen A."/>
            <person name="Sullivan W."/>
            <person name="Andreopoulos W.B."/>
            <person name="Clum A."/>
            <person name="Lindquist E."/>
            <person name="Daum C."/>
            <person name="Ramamoorthy G.K."/>
            <person name="Gryganskyi A."/>
            <person name="Culley D."/>
            <person name="Magnuson J.K."/>
            <person name="James T.Y."/>
            <person name="O'Malley M.A."/>
            <person name="Stajich J.E."/>
            <person name="Spatafora J.W."/>
            <person name="Visel A."/>
            <person name="Grigoriev I.V."/>
        </authorList>
    </citation>
    <scope>NUCLEOTIDE SEQUENCE [LARGE SCALE GENOMIC DNA]</scope>
    <source>
        <strain evidence="9 10">62-1032</strain>
    </source>
</reference>
<name>A0A1Y2DW59_9BASI</name>
<dbReference type="GO" id="GO:0006465">
    <property type="term" value="P:signal peptide processing"/>
    <property type="evidence" value="ECO:0007669"/>
    <property type="project" value="InterPro"/>
</dbReference>
<keyword evidence="5" id="KW-0256">Endoplasmic reticulum</keyword>
<dbReference type="STRING" id="106004.A0A1Y2DW59"/>
<keyword evidence="10" id="KW-1185">Reference proteome</keyword>
<evidence type="ECO:0000256" key="5">
    <source>
        <dbReference type="ARBA" id="ARBA00022824"/>
    </source>
</evidence>
<evidence type="ECO:0000256" key="1">
    <source>
        <dbReference type="ARBA" id="ARBA00004477"/>
    </source>
</evidence>
<evidence type="ECO:0000256" key="3">
    <source>
        <dbReference type="ARBA" id="ARBA00017059"/>
    </source>
</evidence>
<dbReference type="InParanoid" id="A0A1Y2DW59"/>
<dbReference type="InterPro" id="IPR009542">
    <property type="entry name" value="Spc1/SPCS1"/>
</dbReference>
<comment type="function">
    <text evidence="8">Component of the signal peptidase complex (SPC) which catalyzes the cleavage of N-terminal signal sequences from nascent proteins as they are translocated into the lumen of the endoplasmic reticulum. Dispensable for SPC enzymatic activity.</text>
</comment>
<dbReference type="OrthoDB" id="263893at2759"/>
<keyword evidence="6" id="KW-1133">Transmembrane helix</keyword>
<keyword evidence="7" id="KW-0472">Membrane</keyword>
<evidence type="ECO:0000313" key="10">
    <source>
        <dbReference type="Proteomes" id="UP000193467"/>
    </source>
</evidence>
<evidence type="ECO:0000256" key="4">
    <source>
        <dbReference type="ARBA" id="ARBA00022692"/>
    </source>
</evidence>
<dbReference type="PANTHER" id="PTHR13202:SF0">
    <property type="entry name" value="SIGNAL PEPTIDASE COMPLEX SUBUNIT 1"/>
    <property type="match status" value="1"/>
</dbReference>
<organism evidence="9 10">
    <name type="scientific">Leucosporidium creatinivorum</name>
    <dbReference type="NCBI Taxonomy" id="106004"/>
    <lineage>
        <taxon>Eukaryota</taxon>
        <taxon>Fungi</taxon>
        <taxon>Dikarya</taxon>
        <taxon>Basidiomycota</taxon>
        <taxon>Pucciniomycotina</taxon>
        <taxon>Microbotryomycetes</taxon>
        <taxon>Leucosporidiales</taxon>
        <taxon>Leucosporidium</taxon>
    </lineage>
</organism>